<dbReference type="EMBL" id="FILL01000008">
    <property type="protein sequence ID" value="CYX46974.1"/>
    <property type="molecule type" value="Genomic_DNA"/>
</dbReference>
<dbReference type="AlphaFoldDB" id="A0AB33U968"/>
<proteinExistence type="predicted"/>
<protein>
    <submittedName>
        <fullName evidence="1">ABC transporter ATPase</fullName>
    </submittedName>
</protein>
<comment type="caution">
    <text evidence="1">The sequence shown here is derived from an EMBL/GenBank/DDBJ whole genome shotgun (WGS) entry which is preliminary data.</text>
</comment>
<gene>
    <name evidence="1" type="ORF">ERS132521_01141</name>
</gene>
<reference evidence="1 2" key="1">
    <citation type="submission" date="2016-02" db="EMBL/GenBank/DDBJ databases">
        <authorList>
            <consortium name="Pathogen Informatics"/>
        </authorList>
    </citation>
    <scope>NUCLEOTIDE SEQUENCE [LARGE SCALE GENOMIC DNA]</scope>
    <source>
        <strain evidence="1 2">SS975</strain>
    </source>
</reference>
<evidence type="ECO:0000313" key="1">
    <source>
        <dbReference type="EMBL" id="CYX46974.1"/>
    </source>
</evidence>
<name>A0AB33U968_STRSU</name>
<organism evidence="1 2">
    <name type="scientific">Streptococcus suis</name>
    <dbReference type="NCBI Taxonomy" id="1307"/>
    <lineage>
        <taxon>Bacteria</taxon>
        <taxon>Bacillati</taxon>
        <taxon>Bacillota</taxon>
        <taxon>Bacilli</taxon>
        <taxon>Lactobacillales</taxon>
        <taxon>Streptococcaceae</taxon>
        <taxon>Streptococcus</taxon>
    </lineage>
</organism>
<evidence type="ECO:0000313" key="2">
    <source>
        <dbReference type="Proteomes" id="UP000072353"/>
    </source>
</evidence>
<sequence length="132" mass="14286">MIGRFVRVLHSKSDLINCAGAGRRILFLTSRVLSRSHPLVKKVAAVIGVKITKKTVEKTIANAVPILGGLISGGLTYFTFQPMGGMLADTFVKKINGDFDGELELTEAFKASLEEEKELGIIEAEFTEASES</sequence>
<dbReference type="Proteomes" id="UP000072353">
    <property type="component" value="Unassembled WGS sequence"/>
</dbReference>
<accession>A0AB33U968</accession>